<sequence length="1573" mass="178923">DVITQTSNTIPYKPDIISIDIKNEFEETPDIIYAEGTDLVNTLTTQNNRLYVSDDPYNAFKDLYIDVTFQLDHNEDFKSIKYILLSTSFAHRLIPQGTQDVGQFIYGSNYNNFGFSLLDSDSTPYYFSDISFQQSFEVTNLIASDKQIYKTKNFGDSIYADSAYTSEGYYAVDNDPSKANFVYPSGTKINDGLFTKVANNRFEFNFEDNQIEENHLYDYNYLRLDTRDIPKSFIQDGNLKIRVSLEGYTGDPSKITKSQLILRQLQAIVFSDKNNLNSQSWDFYGNGYTKSINNEGLILNSGTITLNDNSNPAKTDITSNKIYRASTRIKKTDNTIFFSIGNSNVYAYNPTHPNTPSLKSGINSIEFTLDSNNQWKFYVNGEDGTGTAVGQFDPSIFDTGQITDLYLSIAVEQNCEIEIIELKNQVFNKVNYSDPSGWETDFSDTDSLSNVGAGGETHNNLTYSDISLNREIIYSFNDGIGDIDNTFEDLRLWSDLEFSTNYNSLTQEQYDPDFRLYNWNPVSNPSNGFRWPGLVFDGPKSLLYKNPSSSSKNWEQLTYYDDDQYVGAIRNQPFFDELALTLDNFPIFGVDNIYISDLALDYDLRSYISQFNILSSLQIEVDFTNGAKAVYDWSDVPMTPGQFKYYDNIDSLSTYRFDYPNGVQYGDFGSGWTYTEGLVVDKVRVIHIDESSGHRVEIDKFNLRPTYTDEPNTFEDYLLSQKFDAPNNELLEFSVTKSDFTPELIDDSGSFSTAGSSLSSLVPESSKLSDYIIQDAFGQNTMSFNIKANIYGPNFADGLNSLFANNIVKDFTIIPKLNDKEGNGLKDTSYQYEDSWWHEQELVLANPFNLTFSNIAQNDVSSLADIVFKINMSVDVTNFDTWSFRPNMKIYDYINDKWLTYEGIIQAYNYNNDKVVWDGTEASAGDDGYDSLQSRHDSDYYFQHTDSNDITDNVTIIFKLSNDKYDFSDLVQFWGGNALITLAGLVYVIPGTFSSDWDVSSYENNFDTKGRMSISSTLSDIYSYARAFRKTDIIKKNVDLSNEVANEFDKPQNLGQPWINLDGQLGSIEMQDIARIVDVFGIKNSPKIISVLTDPTPENPIGLDFWRFNRTEGRLYLPLEAILNYDKFNFTMDLWTDFTQDESNWNKFYPDNSFNNITIIENVVRQTGADAFEYFTKNFEVDSSYYVDEPYFVFYDDADGSIDYIEFTDKQNIGEGDSIRGVVHYIDSYRSSTFEDKTNFLKYNTLKFPFALGNLDDSIFLGLNLIINVSVGFVGKESITNILLSESYYDINLDLYKRQSGQSDQFIGTIHLEDQTEIFSRFETYNLKIDLKRSGIPLESLFECFETGKELIINITARFNGVHQGKRLGGRFALEVLSAAMDADLVSERPSIDMVELEPSQQGIQYINMTQDFLHNPAYADIVALYGYKDGQLTSINPNDYTYGNLKSLSSYNLSGQAGSHTGDLSFITETDATYLTLTSDLNYGLDYLIGGQFVPRQPTDFTFEKGSSDFAGDFNSNDIIYSTFTADDSYHTFYPNSQSSQASQYISSTTRIYGFVDPSYNDLTTTYSDDPN</sequence>
<gene>
    <name evidence="1" type="ORF">LCGC14_1322330</name>
</gene>
<feature type="non-terminal residue" evidence="1">
    <location>
        <position position="1573"/>
    </location>
</feature>
<feature type="non-terminal residue" evidence="1">
    <location>
        <position position="1"/>
    </location>
</feature>
<dbReference type="EMBL" id="LAZR01007905">
    <property type="protein sequence ID" value="KKM82166.1"/>
    <property type="molecule type" value="Genomic_DNA"/>
</dbReference>
<accession>A0A0F9L4L7</accession>
<comment type="caution">
    <text evidence="1">The sequence shown here is derived from an EMBL/GenBank/DDBJ whole genome shotgun (WGS) entry which is preliminary data.</text>
</comment>
<protein>
    <submittedName>
        <fullName evidence="1">Uncharacterized protein</fullName>
    </submittedName>
</protein>
<proteinExistence type="predicted"/>
<name>A0A0F9L4L7_9ZZZZ</name>
<reference evidence="1" key="1">
    <citation type="journal article" date="2015" name="Nature">
        <title>Complex archaea that bridge the gap between prokaryotes and eukaryotes.</title>
        <authorList>
            <person name="Spang A."/>
            <person name="Saw J.H."/>
            <person name="Jorgensen S.L."/>
            <person name="Zaremba-Niedzwiedzka K."/>
            <person name="Martijn J."/>
            <person name="Lind A.E."/>
            <person name="van Eijk R."/>
            <person name="Schleper C."/>
            <person name="Guy L."/>
            <person name="Ettema T.J."/>
        </authorList>
    </citation>
    <scope>NUCLEOTIDE SEQUENCE</scope>
</reference>
<evidence type="ECO:0000313" key="1">
    <source>
        <dbReference type="EMBL" id="KKM82166.1"/>
    </source>
</evidence>
<organism evidence="1">
    <name type="scientific">marine sediment metagenome</name>
    <dbReference type="NCBI Taxonomy" id="412755"/>
    <lineage>
        <taxon>unclassified sequences</taxon>
        <taxon>metagenomes</taxon>
        <taxon>ecological metagenomes</taxon>
    </lineage>
</organism>